<evidence type="ECO:0000313" key="3">
    <source>
        <dbReference type="Proteomes" id="UP001628193"/>
    </source>
</evidence>
<reference evidence="2 3" key="1">
    <citation type="submission" date="2024-09" db="EMBL/GenBank/DDBJ databases">
        <title>Draft genome sequence of Candidatus Magnetaquicoccaceae bacterium FCR-1.</title>
        <authorList>
            <person name="Shimoshige H."/>
            <person name="Shimamura S."/>
            <person name="Taoka A."/>
            <person name="Kobayashi H."/>
            <person name="Maekawa T."/>
        </authorList>
    </citation>
    <scope>NUCLEOTIDE SEQUENCE [LARGE SCALE GENOMIC DNA]</scope>
    <source>
        <strain evidence="2 3">FCR-1</strain>
    </source>
</reference>
<organism evidence="2 3">
    <name type="scientific">Candidatus Magnetaquiglobus chichijimensis</name>
    <dbReference type="NCBI Taxonomy" id="3141448"/>
    <lineage>
        <taxon>Bacteria</taxon>
        <taxon>Pseudomonadati</taxon>
        <taxon>Pseudomonadota</taxon>
        <taxon>Magnetococcia</taxon>
        <taxon>Magnetococcales</taxon>
        <taxon>Candidatus Magnetaquicoccaceae</taxon>
        <taxon>Candidatus Magnetaquiglobus</taxon>
    </lineage>
</organism>
<gene>
    <name evidence="2" type="ORF">SIID45300_02491</name>
</gene>
<dbReference type="Proteomes" id="UP001628193">
    <property type="component" value="Unassembled WGS sequence"/>
</dbReference>
<proteinExistence type="predicted"/>
<evidence type="ECO:0000313" key="2">
    <source>
        <dbReference type="EMBL" id="GAB0058147.1"/>
    </source>
</evidence>
<dbReference type="EMBL" id="BAAFGK010000004">
    <property type="protein sequence ID" value="GAB0058147.1"/>
    <property type="molecule type" value="Genomic_DNA"/>
</dbReference>
<accession>A0ABQ0CB94</accession>
<feature type="signal peptide" evidence="1">
    <location>
        <begin position="1"/>
        <end position="22"/>
    </location>
</feature>
<keyword evidence="3" id="KW-1185">Reference proteome</keyword>
<comment type="caution">
    <text evidence="2">The sequence shown here is derived from an EMBL/GenBank/DDBJ whole genome shotgun (WGS) entry which is preliminary data.</text>
</comment>
<keyword evidence="1" id="KW-0732">Signal</keyword>
<evidence type="ECO:0000256" key="1">
    <source>
        <dbReference type="SAM" id="SignalP"/>
    </source>
</evidence>
<sequence>MMKNMGWKVAILGLAVPALSYAAPLDEFLTAHPGFEAMHGEGEVGVDLMNRTVDLFKMRGDPDPRNNAIGDYRGLHARGGLALTRRLWVDGGVWNRKIITPYDNGESLALHAAAQFQVLQPLGAFPAIALRLSGWRDSASDASKGSPTTITTGDMSVTANAIRIDSPQDEQAQIDLIGTWTLPSNTALSTFVGYGKSSVSFDQLTINGISVGGESSAGQFVISPATMSDGSIGVSGVCVSQCGKVLDFKVPAPAGQTIPNGLNIGYDSTYFQAGGSFSWMSPEWRARLGYRFVKWNRDVDEAVVQLGKNAIDTNHFLTGEIGYKPPFPLFEHAGFFVRGQVMKNQFVGEVPFSYNAFSAHKFDHRYGIVTLGISGGF</sequence>
<name>A0ABQ0CB94_9PROT</name>
<dbReference type="RefSeq" id="WP_420905825.1">
    <property type="nucleotide sequence ID" value="NZ_BAAFGK010000004.1"/>
</dbReference>
<feature type="chain" id="PRO_5045436989" evidence="1">
    <location>
        <begin position="23"/>
        <end position="377"/>
    </location>
</feature>
<protein>
    <submittedName>
        <fullName evidence="2">Uncharacterized protein</fullName>
    </submittedName>
</protein>